<gene>
    <name evidence="2" type="ORF">CRG98_038974</name>
</gene>
<accession>A0A2I0I9D2</accession>
<sequence>MTDDEPVRGTRPLAEIYQRSNVAVFEPANFEEAYEDQKWVEAMREEMMMIEKNGTWQLTNRPRDMKVIGVKWVYRIKLNPDGFVNKFKARLVVKGYAQVCGVDYSETFATVARLDTIRLLLAIAAQKS</sequence>
<keyword evidence="3" id="KW-1185">Reference proteome</keyword>
<dbReference type="Pfam" id="PF07727">
    <property type="entry name" value="RVT_2"/>
    <property type="match status" value="1"/>
</dbReference>
<dbReference type="EMBL" id="PGOL01003514">
    <property type="protein sequence ID" value="PKI40625.1"/>
    <property type="molecule type" value="Genomic_DNA"/>
</dbReference>
<dbReference type="InterPro" id="IPR013103">
    <property type="entry name" value="RVT_2"/>
</dbReference>
<evidence type="ECO:0000313" key="3">
    <source>
        <dbReference type="Proteomes" id="UP000233551"/>
    </source>
</evidence>
<evidence type="ECO:0000259" key="1">
    <source>
        <dbReference type="Pfam" id="PF07727"/>
    </source>
</evidence>
<reference evidence="2 3" key="1">
    <citation type="submission" date="2017-11" db="EMBL/GenBank/DDBJ databases">
        <title>De-novo sequencing of pomegranate (Punica granatum L.) genome.</title>
        <authorList>
            <person name="Akparov Z."/>
            <person name="Amiraslanov A."/>
            <person name="Hajiyeva S."/>
            <person name="Abbasov M."/>
            <person name="Kaur K."/>
            <person name="Hamwieh A."/>
            <person name="Solovyev V."/>
            <person name="Salamov A."/>
            <person name="Braich B."/>
            <person name="Kosarev P."/>
            <person name="Mahmoud A."/>
            <person name="Hajiyev E."/>
            <person name="Babayeva S."/>
            <person name="Izzatullayeva V."/>
            <person name="Mammadov A."/>
            <person name="Mammadov A."/>
            <person name="Sharifova S."/>
            <person name="Ojaghi J."/>
            <person name="Eynullazada K."/>
            <person name="Bayramov B."/>
            <person name="Abdulazimova A."/>
            <person name="Shahmuradov I."/>
        </authorList>
    </citation>
    <scope>NUCLEOTIDE SEQUENCE [LARGE SCALE GENOMIC DNA]</scope>
    <source>
        <strain evidence="3">cv. AG2017</strain>
        <tissue evidence="2">Leaf</tissue>
    </source>
</reference>
<protein>
    <recommendedName>
        <fullName evidence="1">Reverse transcriptase Ty1/copia-type domain-containing protein</fullName>
    </recommendedName>
</protein>
<dbReference type="AlphaFoldDB" id="A0A2I0I9D2"/>
<proteinExistence type="predicted"/>
<dbReference type="Proteomes" id="UP000233551">
    <property type="component" value="Unassembled WGS sequence"/>
</dbReference>
<organism evidence="2 3">
    <name type="scientific">Punica granatum</name>
    <name type="common">Pomegranate</name>
    <dbReference type="NCBI Taxonomy" id="22663"/>
    <lineage>
        <taxon>Eukaryota</taxon>
        <taxon>Viridiplantae</taxon>
        <taxon>Streptophyta</taxon>
        <taxon>Embryophyta</taxon>
        <taxon>Tracheophyta</taxon>
        <taxon>Spermatophyta</taxon>
        <taxon>Magnoliopsida</taxon>
        <taxon>eudicotyledons</taxon>
        <taxon>Gunneridae</taxon>
        <taxon>Pentapetalae</taxon>
        <taxon>rosids</taxon>
        <taxon>malvids</taxon>
        <taxon>Myrtales</taxon>
        <taxon>Lythraceae</taxon>
        <taxon>Punica</taxon>
    </lineage>
</organism>
<dbReference type="STRING" id="22663.A0A2I0I9D2"/>
<feature type="domain" description="Reverse transcriptase Ty1/copia-type" evidence="1">
    <location>
        <begin position="53"/>
        <end position="127"/>
    </location>
</feature>
<evidence type="ECO:0000313" key="2">
    <source>
        <dbReference type="EMBL" id="PKI40625.1"/>
    </source>
</evidence>
<name>A0A2I0I9D2_PUNGR</name>
<comment type="caution">
    <text evidence="2">The sequence shown here is derived from an EMBL/GenBank/DDBJ whole genome shotgun (WGS) entry which is preliminary data.</text>
</comment>